<dbReference type="GO" id="GO:0050661">
    <property type="term" value="F:NADP binding"/>
    <property type="evidence" value="ECO:0007669"/>
    <property type="project" value="InterPro"/>
</dbReference>
<comment type="similarity">
    <text evidence="8">Belongs to the shikimate dehydrogenase family.</text>
</comment>
<dbReference type="InterPro" id="IPR011342">
    <property type="entry name" value="Shikimate_DH"/>
</dbReference>
<proteinExistence type="inferred from homology"/>
<dbReference type="InterPro" id="IPR041121">
    <property type="entry name" value="SDH_C"/>
</dbReference>
<dbReference type="OrthoDB" id="9776868at2"/>
<evidence type="ECO:0000259" key="10">
    <source>
        <dbReference type="Pfam" id="PF08501"/>
    </source>
</evidence>
<comment type="subunit">
    <text evidence="8">Homodimer.</text>
</comment>
<dbReference type="GO" id="GO:0009073">
    <property type="term" value="P:aromatic amino acid family biosynthetic process"/>
    <property type="evidence" value="ECO:0007669"/>
    <property type="project" value="UniProtKB-KW"/>
</dbReference>
<feature type="binding site" evidence="8">
    <location>
        <begin position="156"/>
        <end position="161"/>
    </location>
    <ligand>
        <name>NADP(+)</name>
        <dbReference type="ChEBI" id="CHEBI:58349"/>
    </ligand>
</feature>
<feature type="binding site" evidence="8">
    <location>
        <begin position="15"/>
        <end position="17"/>
    </location>
    <ligand>
        <name>shikimate</name>
        <dbReference type="ChEBI" id="CHEBI:36208"/>
    </ligand>
</feature>
<feature type="domain" description="SDH C-terminal" evidence="11">
    <location>
        <begin position="242"/>
        <end position="272"/>
    </location>
</feature>
<dbReference type="EC" id="1.1.1.25" evidence="2 8"/>
<dbReference type="GO" id="GO:0005829">
    <property type="term" value="C:cytosol"/>
    <property type="evidence" value="ECO:0007669"/>
    <property type="project" value="TreeGrafter"/>
</dbReference>
<feature type="binding site" evidence="8">
    <location>
        <position position="108"/>
    </location>
    <ligand>
        <name>shikimate</name>
        <dbReference type="ChEBI" id="CHEBI:36208"/>
    </ligand>
</feature>
<gene>
    <name evidence="8" type="primary">aroE</name>
    <name evidence="12" type="ORF">SAMN04487956_12152</name>
</gene>
<dbReference type="GO" id="GO:0019632">
    <property type="term" value="P:shikimate metabolic process"/>
    <property type="evidence" value="ECO:0007669"/>
    <property type="project" value="InterPro"/>
</dbReference>
<feature type="binding site" evidence="8">
    <location>
        <begin position="132"/>
        <end position="136"/>
    </location>
    <ligand>
        <name>NADP(+)</name>
        <dbReference type="ChEBI" id="CHEBI:58349"/>
    </ligand>
</feature>
<dbReference type="GO" id="GO:0008652">
    <property type="term" value="P:amino acid biosynthetic process"/>
    <property type="evidence" value="ECO:0007669"/>
    <property type="project" value="UniProtKB-KW"/>
</dbReference>
<feature type="binding site" evidence="8">
    <location>
        <position position="78"/>
    </location>
    <ligand>
        <name>NADP(+)</name>
        <dbReference type="ChEBI" id="CHEBI:58349"/>
    </ligand>
</feature>
<reference evidence="12 13" key="1">
    <citation type="submission" date="2016-10" db="EMBL/GenBank/DDBJ databases">
        <authorList>
            <person name="de Groot N.N."/>
        </authorList>
    </citation>
    <scope>NUCLEOTIDE SEQUENCE [LARGE SCALE GENOMIC DNA]</scope>
    <source>
        <strain evidence="12 13">CGMCC 1.6493</strain>
    </source>
</reference>
<comment type="function">
    <text evidence="8">Involved in the biosynthesis of the chorismate, which leads to the biosynthesis of aromatic amino acids. Catalyzes the reversible NADPH linked reduction of 3-dehydroshikimate (DHSA) to yield shikimate (SA).</text>
</comment>
<dbReference type="PANTHER" id="PTHR21089:SF1">
    <property type="entry name" value="BIFUNCTIONAL 3-DEHYDROQUINATE DEHYDRATASE_SHIKIMATE DEHYDROGENASE, CHLOROPLASTIC"/>
    <property type="match status" value="1"/>
</dbReference>
<dbReference type="InterPro" id="IPR036291">
    <property type="entry name" value="NAD(P)-bd_dom_sf"/>
</dbReference>
<dbReference type="NCBIfam" id="NF001310">
    <property type="entry name" value="PRK00258.1-2"/>
    <property type="match status" value="1"/>
</dbReference>
<dbReference type="RefSeq" id="WP_089850081.1">
    <property type="nucleotide sequence ID" value="NZ_FPAQ01000021.1"/>
</dbReference>
<dbReference type="InterPro" id="IPR022893">
    <property type="entry name" value="Shikimate_DH_fam"/>
</dbReference>
<evidence type="ECO:0000256" key="4">
    <source>
        <dbReference type="ARBA" id="ARBA00022857"/>
    </source>
</evidence>
<evidence type="ECO:0000256" key="1">
    <source>
        <dbReference type="ARBA" id="ARBA00004871"/>
    </source>
</evidence>
<dbReference type="EMBL" id="FPAQ01000021">
    <property type="protein sequence ID" value="SFT80616.1"/>
    <property type="molecule type" value="Genomic_DNA"/>
</dbReference>
<dbReference type="SUPFAM" id="SSF53223">
    <property type="entry name" value="Aminoacid dehydrogenase-like, N-terminal domain"/>
    <property type="match status" value="1"/>
</dbReference>
<dbReference type="Pfam" id="PF01488">
    <property type="entry name" value="Shikimate_DH"/>
    <property type="match status" value="1"/>
</dbReference>
<protein>
    <recommendedName>
        <fullName evidence="2 8">Shikimate dehydrogenase (NADP(+))</fullName>
        <shortName evidence="8">SDH</shortName>
        <ecNumber evidence="2 8">1.1.1.25</ecNumber>
    </recommendedName>
</protein>
<dbReference type="Proteomes" id="UP000199594">
    <property type="component" value="Unassembled WGS sequence"/>
</dbReference>
<evidence type="ECO:0000259" key="11">
    <source>
        <dbReference type="Pfam" id="PF18317"/>
    </source>
</evidence>
<dbReference type="HAMAP" id="MF_00222">
    <property type="entry name" value="Shikimate_DH_AroE"/>
    <property type="match status" value="1"/>
</dbReference>
<evidence type="ECO:0000256" key="5">
    <source>
        <dbReference type="ARBA" id="ARBA00023002"/>
    </source>
</evidence>
<dbReference type="NCBIfam" id="TIGR00507">
    <property type="entry name" value="aroE"/>
    <property type="match status" value="1"/>
</dbReference>
<evidence type="ECO:0000256" key="2">
    <source>
        <dbReference type="ARBA" id="ARBA00012962"/>
    </source>
</evidence>
<keyword evidence="4 8" id="KW-0521">NADP</keyword>
<dbReference type="GO" id="GO:0004764">
    <property type="term" value="F:shikimate 3-dehydrogenase (NADP+) activity"/>
    <property type="evidence" value="ECO:0007669"/>
    <property type="project" value="UniProtKB-UniRule"/>
</dbReference>
<feature type="binding site" evidence="8">
    <location>
        <position position="249"/>
    </location>
    <ligand>
        <name>shikimate</name>
        <dbReference type="ChEBI" id="CHEBI:36208"/>
    </ligand>
</feature>
<comment type="catalytic activity">
    <reaction evidence="7 8">
        <text>shikimate + NADP(+) = 3-dehydroshikimate + NADPH + H(+)</text>
        <dbReference type="Rhea" id="RHEA:17737"/>
        <dbReference type="ChEBI" id="CHEBI:15378"/>
        <dbReference type="ChEBI" id="CHEBI:16630"/>
        <dbReference type="ChEBI" id="CHEBI:36208"/>
        <dbReference type="ChEBI" id="CHEBI:57783"/>
        <dbReference type="ChEBI" id="CHEBI:58349"/>
        <dbReference type="EC" id="1.1.1.25"/>
    </reaction>
</comment>
<dbReference type="InterPro" id="IPR046346">
    <property type="entry name" value="Aminoacid_DH-like_N_sf"/>
</dbReference>
<accession>A0A1I7B0A0</accession>
<dbReference type="Pfam" id="PF08501">
    <property type="entry name" value="Shikimate_dh_N"/>
    <property type="match status" value="1"/>
</dbReference>
<feature type="domain" description="Quinate/shikimate 5-dehydrogenase/glutamyl-tRNA reductase" evidence="9">
    <location>
        <begin position="122"/>
        <end position="173"/>
    </location>
</feature>
<evidence type="ECO:0000313" key="12">
    <source>
        <dbReference type="EMBL" id="SFT80616.1"/>
    </source>
</evidence>
<dbReference type="FunFam" id="3.40.50.720:FF:000104">
    <property type="entry name" value="Shikimate dehydrogenase (NADP(+))"/>
    <property type="match status" value="1"/>
</dbReference>
<evidence type="ECO:0000256" key="3">
    <source>
        <dbReference type="ARBA" id="ARBA00022605"/>
    </source>
</evidence>
<keyword evidence="5 8" id="KW-0560">Oxidoreductase</keyword>
<evidence type="ECO:0000256" key="8">
    <source>
        <dbReference type="HAMAP-Rule" id="MF_00222"/>
    </source>
</evidence>
<feature type="binding site" evidence="8">
    <location>
        <position position="242"/>
    </location>
    <ligand>
        <name>NADP(+)</name>
        <dbReference type="ChEBI" id="CHEBI:58349"/>
    </ligand>
</feature>
<dbReference type="FunFam" id="3.40.50.10860:FF:000006">
    <property type="entry name" value="Shikimate dehydrogenase (NADP(+))"/>
    <property type="match status" value="1"/>
</dbReference>
<evidence type="ECO:0000259" key="9">
    <source>
        <dbReference type="Pfam" id="PF01488"/>
    </source>
</evidence>
<keyword evidence="3 8" id="KW-0028">Amino-acid biosynthesis</keyword>
<organism evidence="12 13">
    <name type="scientific">Halomonas saccharevitans</name>
    <dbReference type="NCBI Taxonomy" id="416872"/>
    <lineage>
        <taxon>Bacteria</taxon>
        <taxon>Pseudomonadati</taxon>
        <taxon>Pseudomonadota</taxon>
        <taxon>Gammaproteobacteria</taxon>
        <taxon>Oceanospirillales</taxon>
        <taxon>Halomonadaceae</taxon>
        <taxon>Halomonas</taxon>
    </lineage>
</organism>
<dbReference type="PANTHER" id="PTHR21089">
    <property type="entry name" value="SHIKIMATE DEHYDROGENASE"/>
    <property type="match status" value="1"/>
</dbReference>
<evidence type="ECO:0000256" key="7">
    <source>
        <dbReference type="ARBA" id="ARBA00049442"/>
    </source>
</evidence>
<evidence type="ECO:0000256" key="6">
    <source>
        <dbReference type="ARBA" id="ARBA00023141"/>
    </source>
</evidence>
<feature type="binding site" evidence="8">
    <location>
        <position position="62"/>
    </location>
    <ligand>
        <name>shikimate</name>
        <dbReference type="ChEBI" id="CHEBI:36208"/>
    </ligand>
</feature>
<feature type="active site" description="Proton acceptor" evidence="8">
    <location>
        <position position="66"/>
    </location>
</feature>
<dbReference type="SUPFAM" id="SSF51735">
    <property type="entry name" value="NAD(P)-binding Rossmann-fold domains"/>
    <property type="match status" value="1"/>
</dbReference>
<keyword evidence="6 8" id="KW-0057">Aromatic amino acid biosynthesis</keyword>
<name>A0A1I7B0A0_9GAMM</name>
<dbReference type="InterPro" id="IPR006151">
    <property type="entry name" value="Shikm_DH/Glu-tRNA_Rdtase"/>
</dbReference>
<sequence>MIDRYCVFGHPIGHSKSPAIHQAFAEQTGERLAYTAIEAPLDDFAGAWRAFVAEGGRGANVTVPFKEAAFALCDTLSERARRAGAVNTLILGGNGLSDDFKVYGDTTDGVGLVRDLKRHEVRLAGARILVLGAGGAVRGVLEPLLAEAPSSVRIANRTAAKAEALADDFGDLGTIAGGGFETVGGGFDLVINGTSASLAGDLPPLPDALFAPGATAHDMMYGAAPTVFLRWASERGARPLDGLGMLVEQAAESFFQWRGKRPDTAPVREALRRAL</sequence>
<dbReference type="Gene3D" id="3.40.50.10860">
    <property type="entry name" value="Leucine Dehydrogenase, chain A, domain 1"/>
    <property type="match status" value="1"/>
</dbReference>
<dbReference type="Pfam" id="PF18317">
    <property type="entry name" value="SDH_C"/>
    <property type="match status" value="1"/>
</dbReference>
<feature type="binding site" evidence="8">
    <location>
        <position position="87"/>
    </location>
    <ligand>
        <name>shikimate</name>
        <dbReference type="ChEBI" id="CHEBI:36208"/>
    </ligand>
</feature>
<dbReference type="GO" id="GO:0009423">
    <property type="term" value="P:chorismate biosynthetic process"/>
    <property type="evidence" value="ECO:0007669"/>
    <property type="project" value="UniProtKB-UniRule"/>
</dbReference>
<dbReference type="CDD" id="cd01065">
    <property type="entry name" value="NAD_bind_Shikimate_DH"/>
    <property type="match status" value="1"/>
</dbReference>
<dbReference type="Gene3D" id="3.40.50.720">
    <property type="entry name" value="NAD(P)-binding Rossmann-like Domain"/>
    <property type="match status" value="1"/>
</dbReference>
<feature type="binding site" evidence="8">
    <location>
        <position position="221"/>
    </location>
    <ligand>
        <name>shikimate</name>
        <dbReference type="ChEBI" id="CHEBI:36208"/>
    </ligand>
</feature>
<dbReference type="UniPathway" id="UPA00053">
    <property type="reaction ID" value="UER00087"/>
</dbReference>
<comment type="pathway">
    <text evidence="1 8">Metabolic intermediate biosynthesis; chorismate biosynthesis; chorismate from D-erythrose 4-phosphate and phosphoenolpyruvate: step 4/7.</text>
</comment>
<dbReference type="AlphaFoldDB" id="A0A1I7B0A0"/>
<feature type="domain" description="Shikimate dehydrogenase substrate binding N-terminal" evidence="10">
    <location>
        <begin position="7"/>
        <end position="89"/>
    </location>
</feature>
<dbReference type="InterPro" id="IPR013708">
    <property type="entry name" value="Shikimate_DH-bd_N"/>
</dbReference>
<evidence type="ECO:0000313" key="13">
    <source>
        <dbReference type="Proteomes" id="UP000199594"/>
    </source>
</evidence>
<feature type="binding site" evidence="8">
    <location>
        <position position="219"/>
    </location>
    <ligand>
        <name>NADP(+)</name>
        <dbReference type="ChEBI" id="CHEBI:58349"/>
    </ligand>
</feature>